<dbReference type="InterPro" id="IPR025705">
    <property type="entry name" value="Beta_hexosaminidase_sua/sub"/>
</dbReference>
<protein>
    <recommendedName>
        <fullName evidence="3">beta-N-acetylhexosaminidase</fullName>
        <ecNumber evidence="3">3.2.1.52</ecNumber>
    </recommendedName>
</protein>
<dbReference type="Pfam" id="PF00728">
    <property type="entry name" value="Glyco_hydro_20"/>
    <property type="match status" value="1"/>
</dbReference>
<sequence>MPLPRPLTTRAGSGSFVLGPATTLRADAGCAGVARLFRETLSRSTGLPLPDPSPGDGARNGGGAVTGGGSIALAVDPALPAEGYHLRVRPDGITITGGAPAGVFYGTQTLLQLLPPAVHRRARVSAGPWPVPAVDITDAPRFGWRGCMLDVARHFMPVAGVLRFVDLLAAHKLNVLHLHLTDDQGWRVQIRRYPRLTEVGAWRPESMVGSRQHERFDGRPHGGYYSQDDLREIVGYAAERFVTVVPEIDLPGHTQAAIAAYPELGNDPGEPVAVSTRWGVSRRVLNVSDGTLDFVRHVLDEVLELFPSRHVGIGGDECDKSEWRASPAAQRRRHELGLRDEDELQSWFVRQLQRHLAARGRVLFGWDEVLEGGLPGEATVAAWRGPALAVAAARAGHDVVSCWDTSAYLDYRQSDRPEEPIPVGTVLTVADVRAFEPVPAELPAELRHRIVGAQCNLWTEHADNPRTVDFLAFPRLSAFAEAVWSPPDSAEGFGDRLREHLPRLDALGVEYRPPAGPLPWQRRPDAAGWPRQRADRDAELAKLTGNVLRPPRGRTRFRRWADSARSRLSGRFVEFMIRGSASTVLSGTMLAGSGALAYQQRG</sequence>
<dbReference type="CDD" id="cd06563">
    <property type="entry name" value="GH20_chitobiase-like"/>
    <property type="match status" value="1"/>
</dbReference>
<dbReference type="InterPro" id="IPR029018">
    <property type="entry name" value="Hex-like_dom2"/>
</dbReference>
<keyword evidence="10" id="KW-1185">Reference proteome</keyword>
<dbReference type="SUPFAM" id="SSF51445">
    <property type="entry name" value="(Trans)glycosidases"/>
    <property type="match status" value="1"/>
</dbReference>
<dbReference type="EC" id="3.2.1.52" evidence="3"/>
<evidence type="ECO:0000256" key="1">
    <source>
        <dbReference type="ARBA" id="ARBA00001231"/>
    </source>
</evidence>
<dbReference type="Proteomes" id="UP001339911">
    <property type="component" value="Unassembled WGS sequence"/>
</dbReference>
<evidence type="ECO:0000256" key="5">
    <source>
        <dbReference type="ARBA" id="ARBA00023295"/>
    </source>
</evidence>
<reference evidence="9 10" key="1">
    <citation type="submission" date="2024-01" db="EMBL/GenBank/DDBJ databases">
        <title>Genome insights into Plantactinospora veratri sp. nov.</title>
        <authorList>
            <person name="Wang L."/>
        </authorList>
    </citation>
    <scope>NUCLEOTIDE SEQUENCE [LARGE SCALE GENOMIC DNA]</scope>
    <source>
        <strain evidence="9 10">NEAU-FHS4</strain>
    </source>
</reference>
<comment type="caution">
    <text evidence="9">The sequence shown here is derived from an EMBL/GenBank/DDBJ whole genome shotgun (WGS) entry which is preliminary data.</text>
</comment>
<dbReference type="RefSeq" id="WP_331209238.1">
    <property type="nucleotide sequence ID" value="NZ_JAZGQL010000014.1"/>
</dbReference>
<evidence type="ECO:0000256" key="6">
    <source>
        <dbReference type="SAM" id="MobiDB-lite"/>
    </source>
</evidence>
<evidence type="ECO:0000256" key="2">
    <source>
        <dbReference type="ARBA" id="ARBA00006285"/>
    </source>
</evidence>
<evidence type="ECO:0000256" key="3">
    <source>
        <dbReference type="ARBA" id="ARBA00012663"/>
    </source>
</evidence>
<dbReference type="PRINTS" id="PR00738">
    <property type="entry name" value="GLHYDRLASE20"/>
</dbReference>
<organism evidence="9 10">
    <name type="scientific">Plantactinospora veratri</name>
    <dbReference type="NCBI Taxonomy" id="1436122"/>
    <lineage>
        <taxon>Bacteria</taxon>
        <taxon>Bacillati</taxon>
        <taxon>Actinomycetota</taxon>
        <taxon>Actinomycetes</taxon>
        <taxon>Micromonosporales</taxon>
        <taxon>Micromonosporaceae</taxon>
        <taxon>Plantactinospora</taxon>
    </lineage>
</organism>
<feature type="domain" description="Glycoside hydrolase family 20 catalytic" evidence="7">
    <location>
        <begin position="142"/>
        <end position="486"/>
    </location>
</feature>
<comment type="catalytic activity">
    <reaction evidence="1">
        <text>Hydrolysis of terminal non-reducing N-acetyl-D-hexosamine residues in N-acetyl-beta-D-hexosaminides.</text>
        <dbReference type="EC" id="3.2.1.52"/>
    </reaction>
</comment>
<proteinExistence type="inferred from homology"/>
<dbReference type="SUPFAM" id="SSF55545">
    <property type="entry name" value="beta-N-acetylhexosaminidase-like domain"/>
    <property type="match status" value="1"/>
</dbReference>
<name>A0ABU7SG82_9ACTN</name>
<dbReference type="InterPro" id="IPR015882">
    <property type="entry name" value="HEX_bac_N"/>
</dbReference>
<evidence type="ECO:0000313" key="9">
    <source>
        <dbReference type="EMBL" id="MEE6308953.1"/>
    </source>
</evidence>
<evidence type="ECO:0000259" key="8">
    <source>
        <dbReference type="Pfam" id="PF02838"/>
    </source>
</evidence>
<dbReference type="Gene3D" id="3.30.379.10">
    <property type="entry name" value="Chitobiase/beta-hexosaminidase domain 2-like"/>
    <property type="match status" value="1"/>
</dbReference>
<dbReference type="PANTHER" id="PTHR22600">
    <property type="entry name" value="BETA-HEXOSAMINIDASE"/>
    <property type="match status" value="1"/>
</dbReference>
<evidence type="ECO:0000256" key="4">
    <source>
        <dbReference type="ARBA" id="ARBA00022801"/>
    </source>
</evidence>
<feature type="domain" description="Beta-hexosaminidase bacterial type N-terminal" evidence="8">
    <location>
        <begin position="4"/>
        <end position="139"/>
    </location>
</feature>
<keyword evidence="4" id="KW-0378">Hydrolase</keyword>
<dbReference type="EMBL" id="JAZGQL010000014">
    <property type="protein sequence ID" value="MEE6308953.1"/>
    <property type="molecule type" value="Genomic_DNA"/>
</dbReference>
<comment type="similarity">
    <text evidence="2">Belongs to the glycosyl hydrolase 20 family.</text>
</comment>
<dbReference type="PANTHER" id="PTHR22600:SF57">
    <property type="entry name" value="BETA-N-ACETYLHEXOSAMINIDASE"/>
    <property type="match status" value="1"/>
</dbReference>
<dbReference type="InterPro" id="IPR015883">
    <property type="entry name" value="Glyco_hydro_20_cat"/>
</dbReference>
<evidence type="ECO:0000259" key="7">
    <source>
        <dbReference type="Pfam" id="PF00728"/>
    </source>
</evidence>
<dbReference type="InterPro" id="IPR017853">
    <property type="entry name" value="GH"/>
</dbReference>
<dbReference type="Gene3D" id="3.20.20.80">
    <property type="entry name" value="Glycosidases"/>
    <property type="match status" value="1"/>
</dbReference>
<dbReference type="Pfam" id="PF02838">
    <property type="entry name" value="Glyco_hydro_20b"/>
    <property type="match status" value="1"/>
</dbReference>
<accession>A0ABU7SG82</accession>
<gene>
    <name evidence="9" type="ORF">V1634_19140</name>
</gene>
<evidence type="ECO:0000313" key="10">
    <source>
        <dbReference type="Proteomes" id="UP001339911"/>
    </source>
</evidence>
<keyword evidence="5" id="KW-0326">Glycosidase</keyword>
<feature type="region of interest" description="Disordered" evidence="6">
    <location>
        <begin position="43"/>
        <end position="63"/>
    </location>
</feature>